<keyword evidence="4" id="KW-0456">Lyase</keyword>
<reference evidence="4 5" key="1">
    <citation type="submission" date="2015-01" db="EMBL/GenBank/DDBJ databases">
        <authorList>
            <person name="Aslett A.Martin."/>
            <person name="De Silva Nishadi"/>
        </authorList>
    </citation>
    <scope>NUCLEOTIDE SEQUENCE [LARGE SCALE GENOMIC DNA]</scope>
    <source>
        <strain evidence="4 5">R28058</strain>
    </source>
</reference>
<dbReference type="PROSITE" id="PS50968">
    <property type="entry name" value="BIOTINYL_LIPOYL"/>
    <property type="match status" value="1"/>
</dbReference>
<sequence length="127" mass="13450">MIKKYNITVNGNTYEVEVEELGSEVQSQRPKATQQSPQPKPQVAQKPKQNNQGVNNSGGNVCAPMPGTINDVRVKTGDSVKKGQVLLILEAMKMENEIISNSDGAVKSVNVSKGASVSAGDVLITIG</sequence>
<evidence type="ECO:0000313" key="5">
    <source>
        <dbReference type="Proteomes" id="UP000049127"/>
    </source>
</evidence>
<dbReference type="FunFam" id="2.40.50.100:FF:000003">
    <property type="entry name" value="Acetyl-CoA carboxylase biotin carboxyl carrier protein"/>
    <property type="match status" value="1"/>
</dbReference>
<dbReference type="AlphaFoldDB" id="A0A0C7QI83"/>
<dbReference type="Pfam" id="PF00364">
    <property type="entry name" value="Biotin_lipoyl"/>
    <property type="match status" value="1"/>
</dbReference>
<accession>A0A0C7QI83</accession>
<dbReference type="Proteomes" id="UP000049127">
    <property type="component" value="Unassembled WGS sequence"/>
</dbReference>
<dbReference type="EC" id="4.1.1.70" evidence="4"/>
<dbReference type="SUPFAM" id="SSF51230">
    <property type="entry name" value="Single hybrid motif"/>
    <property type="match status" value="1"/>
</dbReference>
<dbReference type="PANTHER" id="PTHR45266:SF3">
    <property type="entry name" value="OXALOACETATE DECARBOXYLASE ALPHA CHAIN"/>
    <property type="match status" value="1"/>
</dbReference>
<dbReference type="PANTHER" id="PTHR45266">
    <property type="entry name" value="OXALOACETATE DECARBOXYLASE ALPHA CHAIN"/>
    <property type="match status" value="1"/>
</dbReference>
<dbReference type="Gene3D" id="2.40.50.100">
    <property type="match status" value="1"/>
</dbReference>
<feature type="region of interest" description="Disordered" evidence="2">
    <location>
        <begin position="20"/>
        <end position="65"/>
    </location>
</feature>
<dbReference type="GO" id="GO:0016829">
    <property type="term" value="F:lyase activity"/>
    <property type="evidence" value="ECO:0007669"/>
    <property type="project" value="UniProtKB-KW"/>
</dbReference>
<dbReference type="InterPro" id="IPR000089">
    <property type="entry name" value="Biotin_lipoyl"/>
</dbReference>
<dbReference type="CDD" id="cd06850">
    <property type="entry name" value="biotinyl_domain"/>
    <property type="match status" value="1"/>
</dbReference>
<proteinExistence type="predicted"/>
<dbReference type="InterPro" id="IPR011053">
    <property type="entry name" value="Single_hybrid_motif"/>
</dbReference>
<protein>
    <submittedName>
        <fullName evidence="4">Biotin/lipoyl attachment domain-containing protein</fullName>
        <ecNumber evidence="4">4.1.1.70</ecNumber>
    </submittedName>
</protein>
<dbReference type="InterPro" id="IPR050709">
    <property type="entry name" value="Biotin_Carboxyl_Carrier/Decarb"/>
</dbReference>
<keyword evidence="1" id="KW-0092">Biotin</keyword>
<evidence type="ECO:0000256" key="2">
    <source>
        <dbReference type="SAM" id="MobiDB-lite"/>
    </source>
</evidence>
<evidence type="ECO:0000259" key="3">
    <source>
        <dbReference type="PROSITE" id="PS50968"/>
    </source>
</evidence>
<feature type="compositionally biased region" description="Low complexity" evidence="2">
    <location>
        <begin position="34"/>
        <end position="61"/>
    </location>
</feature>
<evidence type="ECO:0000256" key="1">
    <source>
        <dbReference type="ARBA" id="ARBA00023267"/>
    </source>
</evidence>
<gene>
    <name evidence="4" type="primary">gcdC</name>
    <name evidence="4" type="ORF">R28058_08391</name>
</gene>
<feature type="compositionally biased region" description="Polar residues" evidence="2">
    <location>
        <begin position="24"/>
        <end position="33"/>
    </location>
</feature>
<dbReference type="InterPro" id="IPR001882">
    <property type="entry name" value="Biotin_BS"/>
</dbReference>
<dbReference type="PROSITE" id="PS00188">
    <property type="entry name" value="BIOTIN"/>
    <property type="match status" value="1"/>
</dbReference>
<name>A0A0C7QI83_PARSO</name>
<evidence type="ECO:0000313" key="4">
    <source>
        <dbReference type="EMBL" id="CEQ03106.1"/>
    </source>
</evidence>
<feature type="domain" description="Lipoyl-binding" evidence="3">
    <location>
        <begin position="51"/>
        <end position="127"/>
    </location>
</feature>
<dbReference type="RefSeq" id="WP_314738552.1">
    <property type="nucleotide sequence ID" value="NZ_CDNI01000003.1"/>
</dbReference>
<organism evidence="4 5">
    <name type="scientific">Paraclostridium sordellii</name>
    <name type="common">Clostridium sordellii</name>
    <dbReference type="NCBI Taxonomy" id="1505"/>
    <lineage>
        <taxon>Bacteria</taxon>
        <taxon>Bacillati</taxon>
        <taxon>Bacillota</taxon>
        <taxon>Clostridia</taxon>
        <taxon>Peptostreptococcales</taxon>
        <taxon>Peptostreptococcaceae</taxon>
        <taxon>Paraclostridium</taxon>
    </lineage>
</organism>
<dbReference type="EMBL" id="CEKZ01000003">
    <property type="protein sequence ID" value="CEQ03106.1"/>
    <property type="molecule type" value="Genomic_DNA"/>
</dbReference>